<dbReference type="PANTHER" id="PTHR11575:SF24">
    <property type="entry name" value="5'-NUCLEOTIDASE"/>
    <property type="match status" value="1"/>
</dbReference>
<protein>
    <recommendedName>
        <fullName evidence="2">SLH domain-containing protein</fullName>
    </recommendedName>
</protein>
<dbReference type="Gene3D" id="3.60.21.10">
    <property type="match status" value="1"/>
</dbReference>
<comment type="caution">
    <text evidence="3">The sequence shown here is derived from an EMBL/GenBank/DDBJ whole genome shotgun (WGS) entry which is preliminary data.</text>
</comment>
<dbReference type="InterPro" id="IPR036907">
    <property type="entry name" value="5'-Nucleotdase_C_sf"/>
</dbReference>
<proteinExistence type="inferred from homology"/>
<dbReference type="Pfam" id="PF00395">
    <property type="entry name" value="SLH"/>
    <property type="match status" value="2"/>
</dbReference>
<dbReference type="InterPro" id="IPR008334">
    <property type="entry name" value="5'-Nucleotdase_C"/>
</dbReference>
<dbReference type="RefSeq" id="WP_036689190.1">
    <property type="nucleotide sequence ID" value="NZ_FYEP01000003.1"/>
</dbReference>
<dbReference type="EMBL" id="JNVM01000024">
    <property type="protein sequence ID" value="KEQ23168.1"/>
    <property type="molecule type" value="Genomic_DNA"/>
</dbReference>
<dbReference type="GO" id="GO:0000166">
    <property type="term" value="F:nucleotide binding"/>
    <property type="evidence" value="ECO:0007669"/>
    <property type="project" value="UniProtKB-KW"/>
</dbReference>
<dbReference type="PRINTS" id="PR01607">
    <property type="entry name" value="APYRASEFAMLY"/>
</dbReference>
<dbReference type="Proteomes" id="UP000028123">
    <property type="component" value="Unassembled WGS sequence"/>
</dbReference>
<accession>A0A081NXJ5</accession>
<dbReference type="AlphaFoldDB" id="A0A081NXJ5"/>
<name>A0A081NXJ5_9BACL</name>
<keyword evidence="1" id="KW-0547">Nucleotide-binding</keyword>
<evidence type="ECO:0000256" key="1">
    <source>
        <dbReference type="RuleBase" id="RU362119"/>
    </source>
</evidence>
<evidence type="ECO:0000313" key="4">
    <source>
        <dbReference type="Proteomes" id="UP000028123"/>
    </source>
</evidence>
<dbReference type="GO" id="GO:0009166">
    <property type="term" value="P:nucleotide catabolic process"/>
    <property type="evidence" value="ECO:0007669"/>
    <property type="project" value="InterPro"/>
</dbReference>
<dbReference type="Gene3D" id="3.90.780.10">
    <property type="entry name" value="5'-Nucleotidase, C-terminal domain"/>
    <property type="match status" value="1"/>
</dbReference>
<keyword evidence="4" id="KW-1185">Reference proteome</keyword>
<dbReference type="SUPFAM" id="SSF55816">
    <property type="entry name" value="5'-nucleotidase (syn. UDP-sugar hydrolase), C-terminal domain"/>
    <property type="match status" value="1"/>
</dbReference>
<dbReference type="eggNOG" id="COG0737">
    <property type="taxonomic scope" value="Bacteria"/>
</dbReference>
<dbReference type="InterPro" id="IPR001119">
    <property type="entry name" value="SLH_dom"/>
</dbReference>
<keyword evidence="1" id="KW-0378">Hydrolase</keyword>
<dbReference type="PANTHER" id="PTHR11575">
    <property type="entry name" value="5'-NUCLEOTIDASE-RELATED"/>
    <property type="match status" value="1"/>
</dbReference>
<dbReference type="InterPro" id="IPR006179">
    <property type="entry name" value="5_nucleotidase/apyrase"/>
</dbReference>
<comment type="similarity">
    <text evidence="1">Belongs to the 5'-nucleotidase family.</text>
</comment>
<feature type="domain" description="SLH" evidence="2">
    <location>
        <begin position="607"/>
        <end position="662"/>
    </location>
</feature>
<evidence type="ECO:0000313" key="3">
    <source>
        <dbReference type="EMBL" id="KEQ23168.1"/>
    </source>
</evidence>
<evidence type="ECO:0000259" key="2">
    <source>
        <dbReference type="PROSITE" id="PS51272"/>
    </source>
</evidence>
<gene>
    <name evidence="3" type="ORF">ET33_17530</name>
</gene>
<organism evidence="3 4">
    <name type="scientific">Paenibacillus tyrfis</name>
    <dbReference type="NCBI Taxonomy" id="1501230"/>
    <lineage>
        <taxon>Bacteria</taxon>
        <taxon>Bacillati</taxon>
        <taxon>Bacillota</taxon>
        <taxon>Bacilli</taxon>
        <taxon>Bacillales</taxon>
        <taxon>Paenibacillaceae</taxon>
        <taxon>Paenibacillus</taxon>
    </lineage>
</organism>
<dbReference type="Pfam" id="PF02872">
    <property type="entry name" value="5_nucleotid_C"/>
    <property type="match status" value="1"/>
</dbReference>
<dbReference type="OrthoDB" id="9801679at2"/>
<sequence length="662" mass="70287">MNKTARSLGIALLAVGLAIPTWSGSITSVRAEASGSPSVSLLYFNDGHEISPVTDKLGTRGGVARVKTLVDSVAGEKIVAFGGDLGGGTLFGGVFKGHPMVEAFNRIPVDIANFGQHDFDAGVPNTLELIKNSRFQWISSNLIGSDGKPFGQVPEYVVMEKQGIRIGILGLTSAMETTVRDERVKSLNVIESAQKAVGKLKQAKVDLIVALTQEPVADDKALLAAVPDIRAVFTEEEAEEKSFVYEVDGGSRLIFSPQGNMGSIIRLIVYKETDGTIRLSHEILKVDETVQEDKSLAELAAGYQTKLDAELGKKVASFTGDLPYGDNHESRFRETAIGNWIADAYRDYYGTDIAFANGGGIRASAKKGDFTLKDAKSILPFGNKIVKVEATGEMVLAALENGVSGVEKLAGGFLQVAGITYEYDADKPSGQRVRNVRIGGQPINKDAVYTLALSNYMFTGGDNYTMFAKAKPLVGAGEALTDFELLAAYASKQKQIDVQPEGRIVVKGFADVPSGHWAHAAVKGLTGTGVMSGAGEGRFAPNAGLSRQEVGEMVSKALSGKANVPVWNELGLGGADMAAPVVRQELALLAKWLYENKTGKTLPAAAKSPFADDAGMPDGMKEAAAGLAQLGLVEGRQPNQFAPKEPATRAEVAHLVWNIHSK</sequence>
<dbReference type="InterPro" id="IPR029052">
    <property type="entry name" value="Metallo-depent_PP-like"/>
</dbReference>
<dbReference type="eggNOG" id="COG5492">
    <property type="taxonomic scope" value="Bacteria"/>
</dbReference>
<feature type="domain" description="SLH" evidence="2">
    <location>
        <begin position="505"/>
        <end position="568"/>
    </location>
</feature>
<dbReference type="SUPFAM" id="SSF56300">
    <property type="entry name" value="Metallo-dependent phosphatases"/>
    <property type="match status" value="1"/>
</dbReference>
<reference evidence="3 4" key="1">
    <citation type="submission" date="2014-06" db="EMBL/GenBank/DDBJ databases">
        <title>Draft genome sequence of Paenibacillus sp. MSt1.</title>
        <authorList>
            <person name="Aw Y.K."/>
            <person name="Ong K.S."/>
            <person name="Gan H.M."/>
            <person name="Lee S.M."/>
        </authorList>
    </citation>
    <scope>NUCLEOTIDE SEQUENCE [LARGE SCALE GENOMIC DNA]</scope>
    <source>
        <strain evidence="3 4">MSt1</strain>
    </source>
</reference>
<dbReference type="PROSITE" id="PS51272">
    <property type="entry name" value="SLH"/>
    <property type="match status" value="2"/>
</dbReference>
<dbReference type="GO" id="GO:0016787">
    <property type="term" value="F:hydrolase activity"/>
    <property type="evidence" value="ECO:0007669"/>
    <property type="project" value="UniProtKB-KW"/>
</dbReference>